<feature type="region of interest" description="Disordered" evidence="1">
    <location>
        <begin position="53"/>
        <end position="74"/>
    </location>
</feature>
<accession>A0A4S9XCK5</accession>
<dbReference type="Proteomes" id="UP000308014">
    <property type="component" value="Unassembled WGS sequence"/>
</dbReference>
<dbReference type="EMBL" id="QZBJ01000037">
    <property type="protein sequence ID" value="THY73385.1"/>
    <property type="molecule type" value="Genomic_DNA"/>
</dbReference>
<proteinExistence type="predicted"/>
<evidence type="ECO:0000313" key="3">
    <source>
        <dbReference type="EMBL" id="THY73385.1"/>
    </source>
</evidence>
<evidence type="ECO:0000313" key="2">
    <source>
        <dbReference type="EMBL" id="THW18264.1"/>
    </source>
</evidence>
<feature type="compositionally biased region" description="Low complexity" evidence="1">
    <location>
        <begin position="60"/>
        <end position="69"/>
    </location>
</feature>
<evidence type="ECO:0000313" key="6">
    <source>
        <dbReference type="Proteomes" id="UP000308014"/>
    </source>
</evidence>
<sequence length="166" mass="18640">MAARDAQALHQIPKERKIPLFLEYHFICQDTIALMAIQIASLPSPIMFASNTSPRTRQYSTSSSSSSTSMAQRDSMDIGDSGVLDIQRALDIARNTEGDLDHSVAKYLEEQLAGVWNRLESRPDSYVLSKDEFAIFNFFIGRYQESTVAEKAIARFWSSYQDNGSS</sequence>
<reference evidence="5 6" key="1">
    <citation type="submission" date="2018-10" db="EMBL/GenBank/DDBJ databases">
        <title>Fifty Aureobasidium pullulans genomes reveal a recombining polyextremotolerant generalist.</title>
        <authorList>
            <person name="Gostincar C."/>
            <person name="Turk M."/>
            <person name="Zajc J."/>
            <person name="Gunde-Cimerman N."/>
        </authorList>
    </citation>
    <scope>NUCLEOTIDE SEQUENCE [LARGE SCALE GENOMIC DNA]</scope>
    <source>
        <strain evidence="2 6">EXF-11318</strain>
        <strain evidence="4 7">EXF-3519</strain>
        <strain evidence="3 5">EXF-4256</strain>
    </source>
</reference>
<name>A0A4S9XCK5_AURPU</name>
<evidence type="ECO:0000313" key="7">
    <source>
        <dbReference type="Proteomes" id="UP000309734"/>
    </source>
</evidence>
<dbReference type="Proteomes" id="UP000309734">
    <property type="component" value="Unassembled WGS sequence"/>
</dbReference>
<evidence type="ECO:0000256" key="1">
    <source>
        <dbReference type="SAM" id="MobiDB-lite"/>
    </source>
</evidence>
<dbReference type="Proteomes" id="UP000305064">
    <property type="component" value="Unassembled WGS sequence"/>
</dbReference>
<gene>
    <name evidence="4" type="ORF">D6C85_02788</name>
    <name evidence="3" type="ORF">D6C94_05869</name>
    <name evidence="2" type="ORF">D6D24_03471</name>
</gene>
<dbReference type="EMBL" id="QZAJ01000089">
    <property type="protein sequence ID" value="THW18264.1"/>
    <property type="molecule type" value="Genomic_DNA"/>
</dbReference>
<dbReference type="AlphaFoldDB" id="A0A4S9XCK5"/>
<organism evidence="4 7">
    <name type="scientific">Aureobasidium pullulans</name>
    <name type="common">Black yeast</name>
    <name type="synonym">Pullularia pullulans</name>
    <dbReference type="NCBI Taxonomy" id="5580"/>
    <lineage>
        <taxon>Eukaryota</taxon>
        <taxon>Fungi</taxon>
        <taxon>Dikarya</taxon>
        <taxon>Ascomycota</taxon>
        <taxon>Pezizomycotina</taxon>
        <taxon>Dothideomycetes</taxon>
        <taxon>Dothideomycetidae</taxon>
        <taxon>Dothideales</taxon>
        <taxon>Saccotheciaceae</taxon>
        <taxon>Aureobasidium</taxon>
    </lineage>
</organism>
<dbReference type="EMBL" id="QZBS01000053">
    <property type="protein sequence ID" value="THZ75634.1"/>
    <property type="molecule type" value="Genomic_DNA"/>
</dbReference>
<evidence type="ECO:0000313" key="5">
    <source>
        <dbReference type="Proteomes" id="UP000305064"/>
    </source>
</evidence>
<comment type="caution">
    <text evidence="4">The sequence shown here is derived from an EMBL/GenBank/DDBJ whole genome shotgun (WGS) entry which is preliminary data.</text>
</comment>
<evidence type="ECO:0000313" key="4">
    <source>
        <dbReference type="EMBL" id="THZ75634.1"/>
    </source>
</evidence>
<protein>
    <submittedName>
        <fullName evidence="4">Uncharacterized protein</fullName>
    </submittedName>
</protein>